<dbReference type="PROSITE" id="PS50203">
    <property type="entry name" value="CALPAIN_CAT"/>
    <property type="match status" value="2"/>
</dbReference>
<dbReference type="Proteomes" id="UP000278807">
    <property type="component" value="Unassembled WGS sequence"/>
</dbReference>
<evidence type="ECO:0000256" key="6">
    <source>
        <dbReference type="ARBA" id="ARBA00022759"/>
    </source>
</evidence>
<keyword evidence="2" id="KW-0963">Cytoplasm</keyword>
<dbReference type="SUPFAM" id="SSF49758">
    <property type="entry name" value="Calpain large subunit, middle domain (domain III)"/>
    <property type="match status" value="2"/>
</dbReference>
<reference evidence="15 16" key="2">
    <citation type="submission" date="2018-11" db="EMBL/GenBank/DDBJ databases">
        <authorList>
            <consortium name="Pathogen Informatics"/>
        </authorList>
    </citation>
    <scope>NUCLEOTIDE SEQUENCE [LARGE SCALE GENOMIC DNA]</scope>
</reference>
<evidence type="ECO:0000256" key="8">
    <source>
        <dbReference type="ARBA" id="ARBA00022807"/>
    </source>
</evidence>
<evidence type="ECO:0000313" key="16">
    <source>
        <dbReference type="Proteomes" id="UP000278807"/>
    </source>
</evidence>
<dbReference type="Gene3D" id="2.60.120.380">
    <property type="match status" value="1"/>
</dbReference>
<evidence type="ECO:0000256" key="3">
    <source>
        <dbReference type="ARBA" id="ARBA00022670"/>
    </source>
</evidence>
<keyword evidence="12" id="KW-1133">Transmembrane helix</keyword>
<keyword evidence="12" id="KW-0812">Transmembrane</keyword>
<evidence type="ECO:0000259" key="13">
    <source>
        <dbReference type="PROSITE" id="PS50203"/>
    </source>
</evidence>
<keyword evidence="3" id="KW-0645">Protease</keyword>
<evidence type="ECO:0000256" key="2">
    <source>
        <dbReference type="ARBA" id="ARBA00022490"/>
    </source>
</evidence>
<keyword evidence="16" id="KW-1185">Reference proteome</keyword>
<evidence type="ECO:0000256" key="7">
    <source>
        <dbReference type="ARBA" id="ARBA00022801"/>
    </source>
</evidence>
<dbReference type="InterPro" id="IPR022682">
    <property type="entry name" value="Calpain_domain_III"/>
</dbReference>
<keyword evidence="5" id="KW-0540">Nuclease</keyword>
<dbReference type="Gene3D" id="2.60.40.10">
    <property type="entry name" value="Immunoglobulins"/>
    <property type="match status" value="1"/>
</dbReference>
<dbReference type="SUPFAM" id="SSF48726">
    <property type="entry name" value="Immunoglobulin"/>
    <property type="match status" value="1"/>
</dbReference>
<feature type="transmembrane region" description="Helical" evidence="12">
    <location>
        <begin position="202"/>
        <end position="223"/>
    </location>
</feature>
<dbReference type="InterPro" id="IPR023534">
    <property type="entry name" value="Rof/RNase_P-like"/>
</dbReference>
<proteinExistence type="inferred from homology"/>
<dbReference type="OrthoDB" id="424753at2759"/>
<gene>
    <name evidence="15" type="ORF">HNAJ_LOCUS7515</name>
</gene>
<dbReference type="EMBL" id="UZAE01012070">
    <property type="protein sequence ID" value="VDO03375.1"/>
    <property type="molecule type" value="Genomic_DNA"/>
</dbReference>
<evidence type="ECO:0000256" key="1">
    <source>
        <dbReference type="ARBA" id="ARBA00007623"/>
    </source>
</evidence>
<evidence type="ECO:0000256" key="12">
    <source>
        <dbReference type="SAM" id="Phobius"/>
    </source>
</evidence>
<dbReference type="WBParaSite" id="HNAJ_0000751901-mRNA-1">
    <property type="protein sequence ID" value="HNAJ_0000751901-mRNA-1"/>
    <property type="gene ID" value="HNAJ_0000751901"/>
</dbReference>
<dbReference type="GO" id="GO:0006508">
    <property type="term" value="P:proteolysis"/>
    <property type="evidence" value="ECO:0007669"/>
    <property type="project" value="UniProtKB-KW"/>
</dbReference>
<feature type="domain" description="Ig-like" evidence="14">
    <location>
        <begin position="101"/>
        <end position="192"/>
    </location>
</feature>
<keyword evidence="12" id="KW-0472">Membrane</keyword>
<name>A0A158QHJ3_RODNA</name>
<dbReference type="Pfam" id="PF01868">
    <property type="entry name" value="RNase_P-MRP_p29"/>
    <property type="match status" value="1"/>
</dbReference>
<dbReference type="InterPro" id="IPR036179">
    <property type="entry name" value="Ig-like_dom_sf"/>
</dbReference>
<accession>A0A158QHJ3</accession>
<dbReference type="InterPro" id="IPR036213">
    <property type="entry name" value="Calpain_III_sf"/>
</dbReference>
<dbReference type="GO" id="GO:0030677">
    <property type="term" value="C:ribonuclease P complex"/>
    <property type="evidence" value="ECO:0007669"/>
    <property type="project" value="InterPro"/>
</dbReference>
<evidence type="ECO:0000313" key="17">
    <source>
        <dbReference type="WBParaSite" id="HNAJ_0000751901-mRNA-1"/>
    </source>
</evidence>
<dbReference type="GO" id="GO:0004198">
    <property type="term" value="F:calcium-dependent cysteine-type endopeptidase activity"/>
    <property type="evidence" value="ECO:0007669"/>
    <property type="project" value="InterPro"/>
</dbReference>
<dbReference type="PANTHER" id="PTHR10183:SF433">
    <property type="entry name" value="CALPAIN-A-RELATED"/>
    <property type="match status" value="1"/>
</dbReference>
<dbReference type="InterPro" id="IPR001300">
    <property type="entry name" value="Peptidase_C2_calpain_cat"/>
</dbReference>
<dbReference type="PANTHER" id="PTHR10183">
    <property type="entry name" value="CALPAIN"/>
    <property type="match status" value="1"/>
</dbReference>
<dbReference type="InterPro" id="IPR033883">
    <property type="entry name" value="C2_III"/>
</dbReference>
<feature type="domain" description="Calpain catalytic" evidence="13">
    <location>
        <begin position="689"/>
        <end position="838"/>
    </location>
</feature>
<dbReference type="InterPro" id="IPR022684">
    <property type="entry name" value="Calpain_cysteine_protease"/>
</dbReference>
<dbReference type="InterPro" id="IPR007110">
    <property type="entry name" value="Ig-like_dom"/>
</dbReference>
<dbReference type="Pfam" id="PF01067">
    <property type="entry name" value="Calpain_III"/>
    <property type="match status" value="1"/>
</dbReference>
<dbReference type="InterPro" id="IPR038765">
    <property type="entry name" value="Papain-like_cys_pep_sf"/>
</dbReference>
<reference evidence="17" key="1">
    <citation type="submission" date="2016-04" db="UniProtKB">
        <authorList>
            <consortium name="WormBaseParasite"/>
        </authorList>
    </citation>
    <scope>IDENTIFICATION</scope>
</reference>
<dbReference type="SMART" id="SM00720">
    <property type="entry name" value="calpain_III"/>
    <property type="match status" value="1"/>
</dbReference>
<dbReference type="Pfam" id="PF00648">
    <property type="entry name" value="Peptidase_C2"/>
    <property type="match status" value="1"/>
</dbReference>
<dbReference type="SUPFAM" id="SSF47473">
    <property type="entry name" value="EF-hand"/>
    <property type="match status" value="1"/>
</dbReference>
<dbReference type="PROSITE" id="PS50835">
    <property type="entry name" value="IG_LIKE"/>
    <property type="match status" value="1"/>
</dbReference>
<dbReference type="InterPro" id="IPR013783">
    <property type="entry name" value="Ig-like_fold"/>
</dbReference>
<dbReference type="SUPFAM" id="SSF54001">
    <property type="entry name" value="Cysteine proteinases"/>
    <property type="match status" value="1"/>
</dbReference>
<organism evidence="17">
    <name type="scientific">Rodentolepis nana</name>
    <name type="common">Dwarf tapeworm</name>
    <name type="synonym">Hymenolepis nana</name>
    <dbReference type="NCBI Taxonomy" id="102285"/>
    <lineage>
        <taxon>Eukaryota</taxon>
        <taxon>Metazoa</taxon>
        <taxon>Spiralia</taxon>
        <taxon>Lophotrochozoa</taxon>
        <taxon>Platyhelminthes</taxon>
        <taxon>Cestoda</taxon>
        <taxon>Eucestoda</taxon>
        <taxon>Cyclophyllidea</taxon>
        <taxon>Hymenolepididae</taxon>
        <taxon>Rodentolepis</taxon>
    </lineage>
</organism>
<feature type="region of interest" description="Disordered" evidence="11">
    <location>
        <begin position="552"/>
        <end position="583"/>
    </location>
</feature>
<keyword evidence="8" id="KW-0788">Thiol protease</keyword>
<evidence type="ECO:0000259" key="14">
    <source>
        <dbReference type="PROSITE" id="PS50835"/>
    </source>
</evidence>
<dbReference type="AlphaFoldDB" id="A0A158QHJ3"/>
<evidence type="ECO:0000256" key="4">
    <source>
        <dbReference type="ARBA" id="ARBA00022694"/>
    </source>
</evidence>
<dbReference type="GO" id="GO:0001682">
    <property type="term" value="P:tRNA 5'-leader removal"/>
    <property type="evidence" value="ECO:0007669"/>
    <property type="project" value="InterPro"/>
</dbReference>
<dbReference type="HAMAP" id="MF_00754">
    <property type="entry name" value="RNase_P_1"/>
    <property type="match status" value="1"/>
</dbReference>
<keyword evidence="6" id="KW-0255">Endonuclease</keyword>
<evidence type="ECO:0000256" key="9">
    <source>
        <dbReference type="PIRSR" id="PIRSR622684-1"/>
    </source>
</evidence>
<feature type="active site" evidence="9">
    <location>
        <position position="753"/>
    </location>
</feature>
<dbReference type="STRING" id="102285.A0A158QHJ3"/>
<dbReference type="InterPro" id="IPR011992">
    <property type="entry name" value="EF-hand-dom_pair"/>
</dbReference>
<protein>
    <submittedName>
        <fullName evidence="17">Ig-like domain-containing protein</fullName>
    </submittedName>
</protein>
<sequence>MMEKSGVYYSKLAVDADVPIRINFPLKNEIQIKDLDWRLNDRPFEVDQDEVRSALYWIREPTNIVLVIRVPKLQYIGTWKVIIKDNDGEVSTDSCELQSPPLVQRFIESFRSTEGYEMKVVCKSASMPYPDRILWFRVDGSGDQMTLFPAENTEKTHIEGDTLVFTEVKMSDTGSYICNTTGGGGLFDSSVAEVKIKSRFAALWPFIGILAELIILLITIIVYERHKAAKKKAIAQNDSLLSTSVSPSGDAKSHQGVFDFSNLSRIILQTSTYFGNRISQPKASNAHILEVGMDSTYASEFVKLRILPENRSQALITLNEVGAANFVGLGPQPRDENTKSAKKNNKKAKLLPRYKRLSTKEIKRLIRRQQNLNLAEMTCPSDLPRRLNDLWNTYAKSIVDWKGVNDETNISSRLENVLRMDLIGAHMQVLKSITTKQVNLEGTVTMETRNVFYFATEGDGNTSQVKLVPKRGTIFKLILPGAEVALNGNSLAHRPIDRTLRKWKLNQCGKGKKRRGAIYTDLFSDYVFATTNPTNKMPIIGFNIPEITEETGAPRTARKAPSRPPQTTYTLEPLTNEHTEPTYHKSIAASVRRQIRQKEEESVVYTRRFFISESLEHSRKWFQREVEAQMKRGGLYEDPFMPPVDSTIWPDRNSNSSRYKWRRPYELVNDPQFIADGLSRFDIRQGELGTTSEGMEDFTGGMSEMIELGNSAPENLFNIMNRAHARCSLLACSIDASPEELEAEGPLGLIKGHAYSITDVRVFRELKGTHVQMVRLRNPWGNDREWSGPWSDKSGEWSRISTEERMRIGLTFENDGEFWMAFEDFKRYFSRLEMCHLSPEFEDIETKGDRKKTKWEMTRHEGEWLRNSTAGGCLNNRGLFFFVMLVLTGLNGFISALYFMTPSGIINPFNAWFNIDECITLLITILWSDYFPVDTFHMNPQIRVSVVDPDEDDDDPTGTIVVGLMQKGMRERRQNPFSIGYCIYPFPKNAPPNALLTKEFFRRTQMSARSIFANTREVCGRHKLLPGDYVIVPSTFQPNEEAKFLLRIFSERPYTASELDDQIACGVDPIAPIPSMPKDDEMIAKLRSAFDAIAGESSDIEAEDLRNILNRVFEKKVGESFEGFSLETARSMVALMDASFLLLLHCHCFPSWLPVLSLTVVPFRLTPVELLDLRNSKLFGMNSVYGWLTIFKEADSENSGQLRTYDLRTVLSDAGISISNEIFKAIVCRYAHNGVILFDDFILLLVRLITVFGKFKENLDRRGGNRATFNVDVVGFNA</sequence>
<dbReference type="Gene3D" id="2.30.30.210">
    <property type="entry name" value="Ribonuclease P/MRP, subunit p29"/>
    <property type="match status" value="1"/>
</dbReference>
<dbReference type="SMART" id="SM00538">
    <property type="entry name" value="POP4"/>
    <property type="match status" value="1"/>
</dbReference>
<dbReference type="GO" id="GO:0003723">
    <property type="term" value="F:RNA binding"/>
    <property type="evidence" value="ECO:0007669"/>
    <property type="project" value="InterPro"/>
</dbReference>
<evidence type="ECO:0000256" key="11">
    <source>
        <dbReference type="SAM" id="MobiDB-lite"/>
    </source>
</evidence>
<dbReference type="InterPro" id="IPR022683">
    <property type="entry name" value="Calpain_III"/>
</dbReference>
<feature type="active site" evidence="9">
    <location>
        <position position="778"/>
    </location>
</feature>
<comment type="caution">
    <text evidence="10">Lacks conserved residue(s) required for the propagation of feature annotation.</text>
</comment>
<feature type="domain" description="Calpain catalytic" evidence="13">
    <location>
        <begin position="635"/>
        <end position="688"/>
    </location>
</feature>
<dbReference type="Gene3D" id="1.10.238.10">
    <property type="entry name" value="EF-hand"/>
    <property type="match status" value="1"/>
</dbReference>
<dbReference type="PRINTS" id="PR00704">
    <property type="entry name" value="CALPAIN"/>
</dbReference>
<dbReference type="Gene3D" id="3.90.70.10">
    <property type="entry name" value="Cysteine proteinases"/>
    <property type="match status" value="1"/>
</dbReference>
<keyword evidence="7" id="KW-0378">Hydrolase</keyword>
<dbReference type="InterPro" id="IPR036980">
    <property type="entry name" value="RNase_P/MRP_Rpp29_sf"/>
</dbReference>
<feature type="transmembrane region" description="Helical" evidence="12">
    <location>
        <begin position="879"/>
        <end position="900"/>
    </location>
</feature>
<dbReference type="SMART" id="SM00230">
    <property type="entry name" value="CysPc"/>
    <property type="match status" value="1"/>
</dbReference>
<keyword evidence="4" id="KW-0819">tRNA processing</keyword>
<dbReference type="GO" id="GO:0004519">
    <property type="term" value="F:endonuclease activity"/>
    <property type="evidence" value="ECO:0007669"/>
    <property type="project" value="UniProtKB-KW"/>
</dbReference>
<dbReference type="InterPro" id="IPR023538">
    <property type="entry name" value="RNP1"/>
</dbReference>
<dbReference type="GO" id="GO:0005737">
    <property type="term" value="C:cytoplasm"/>
    <property type="evidence" value="ECO:0007669"/>
    <property type="project" value="TreeGrafter"/>
</dbReference>
<dbReference type="InterPro" id="IPR002730">
    <property type="entry name" value="Rpp29/RNP1"/>
</dbReference>
<comment type="similarity">
    <text evidence="1">Belongs to the peptidase C2 family.</text>
</comment>
<dbReference type="CDD" id="cd00214">
    <property type="entry name" value="Calpain_III"/>
    <property type="match status" value="1"/>
</dbReference>
<evidence type="ECO:0000256" key="5">
    <source>
        <dbReference type="ARBA" id="ARBA00022722"/>
    </source>
</evidence>
<dbReference type="FunFam" id="3.90.70.10:FF:000001">
    <property type="entry name" value="Calpain-1 catalytic subunit"/>
    <property type="match status" value="1"/>
</dbReference>
<evidence type="ECO:0000256" key="10">
    <source>
        <dbReference type="PROSITE-ProRule" id="PRU00239"/>
    </source>
</evidence>
<dbReference type="SUPFAM" id="SSF101744">
    <property type="entry name" value="Rof/RNase P subunit-like"/>
    <property type="match status" value="1"/>
</dbReference>
<evidence type="ECO:0000313" key="15">
    <source>
        <dbReference type="EMBL" id="VDO03375.1"/>
    </source>
</evidence>